<accession>A0A170PUA8</accession>
<evidence type="ECO:0000259" key="1">
    <source>
        <dbReference type="PROSITE" id="PS51186"/>
    </source>
</evidence>
<protein>
    <submittedName>
        <fullName evidence="2">50S ribosomal protein acetyltransferase</fullName>
    </submittedName>
</protein>
<keyword evidence="2" id="KW-0687">Ribonucleoprotein</keyword>
<reference evidence="2" key="1">
    <citation type="submission" date="2015-10" db="EMBL/GenBank/DDBJ databases">
        <authorList>
            <person name="Gilbert D.G."/>
        </authorList>
    </citation>
    <scope>NUCLEOTIDE SEQUENCE</scope>
</reference>
<dbReference type="AlphaFoldDB" id="A0A170PUA8"/>
<keyword evidence="2" id="KW-0808">Transferase</keyword>
<dbReference type="SUPFAM" id="SSF55729">
    <property type="entry name" value="Acyl-CoA N-acyltransferases (Nat)"/>
    <property type="match status" value="1"/>
</dbReference>
<name>A0A170PUA8_9ZZZZ</name>
<feature type="domain" description="N-acetyltransferase" evidence="1">
    <location>
        <begin position="10"/>
        <end position="171"/>
    </location>
</feature>
<dbReference type="InterPro" id="IPR051531">
    <property type="entry name" value="N-acetyltransferase"/>
</dbReference>
<dbReference type="GO" id="GO:0016747">
    <property type="term" value="F:acyltransferase activity, transferring groups other than amino-acyl groups"/>
    <property type="evidence" value="ECO:0007669"/>
    <property type="project" value="InterPro"/>
</dbReference>
<dbReference type="GO" id="GO:0005840">
    <property type="term" value="C:ribosome"/>
    <property type="evidence" value="ECO:0007669"/>
    <property type="project" value="UniProtKB-KW"/>
</dbReference>
<dbReference type="Gene3D" id="3.40.630.30">
    <property type="match status" value="1"/>
</dbReference>
<sequence>MSTQITTDRLVLRPVEASDAARIADLVNDPRVYRMVARIPANQTVAQTLAWIAGHTAGREENTKHPYAIVENGELVGVTSAHRDSTWLPFEIGYWLSPDRWGNGLMTEATEALVGWLKQRGERGFVSGYLDDNPASGRVLEKLAFMKADRIKVFCLGRGEMVGHVNMARID</sequence>
<dbReference type="PANTHER" id="PTHR43792">
    <property type="entry name" value="GNAT FAMILY, PUTATIVE (AFU_ORTHOLOGUE AFUA_3G00765)-RELATED-RELATED"/>
    <property type="match status" value="1"/>
</dbReference>
<dbReference type="Pfam" id="PF13302">
    <property type="entry name" value="Acetyltransf_3"/>
    <property type="match status" value="1"/>
</dbReference>
<dbReference type="InterPro" id="IPR016181">
    <property type="entry name" value="Acyl_CoA_acyltransferase"/>
</dbReference>
<dbReference type="PROSITE" id="PS51186">
    <property type="entry name" value="GNAT"/>
    <property type="match status" value="1"/>
</dbReference>
<proteinExistence type="predicted"/>
<evidence type="ECO:0000313" key="2">
    <source>
        <dbReference type="EMBL" id="CUS57522.1"/>
    </source>
</evidence>
<keyword evidence="2" id="KW-0689">Ribosomal protein</keyword>
<dbReference type="EMBL" id="CZQD01000045">
    <property type="protein sequence ID" value="CUS57522.1"/>
    <property type="molecule type" value="Genomic_DNA"/>
</dbReference>
<gene>
    <name evidence="2" type="ORF">MGWOODY_Hyp1496</name>
</gene>
<dbReference type="InterPro" id="IPR000182">
    <property type="entry name" value="GNAT_dom"/>
</dbReference>
<organism evidence="2">
    <name type="scientific">hydrothermal vent metagenome</name>
    <dbReference type="NCBI Taxonomy" id="652676"/>
    <lineage>
        <taxon>unclassified sequences</taxon>
        <taxon>metagenomes</taxon>
        <taxon>ecological metagenomes</taxon>
    </lineage>
</organism>